<feature type="binding site" evidence="2">
    <location>
        <position position="74"/>
    </location>
    <ligand>
        <name>Mg(2+)</name>
        <dbReference type="ChEBI" id="CHEBI:18420"/>
        <label>3</label>
    </ligand>
</feature>
<protein>
    <recommendedName>
        <fullName evidence="2">Thiamine-monophosphate kinase</fullName>
        <shortName evidence="2">TMP kinase</shortName>
        <shortName evidence="2">Thiamine-phosphate kinase</shortName>
        <ecNumber evidence="2">2.7.4.16</ecNumber>
    </recommendedName>
</protein>
<feature type="binding site" evidence="2">
    <location>
        <position position="145"/>
    </location>
    <ligand>
        <name>ATP</name>
        <dbReference type="ChEBI" id="CHEBI:30616"/>
    </ligand>
</feature>
<dbReference type="CDD" id="cd02194">
    <property type="entry name" value="ThiL"/>
    <property type="match status" value="1"/>
</dbReference>
<evidence type="ECO:0000313" key="5">
    <source>
        <dbReference type="EMBL" id="QIM65731.1"/>
    </source>
</evidence>
<feature type="binding site" evidence="2">
    <location>
        <position position="45"/>
    </location>
    <ligand>
        <name>Mg(2+)</name>
        <dbReference type="ChEBI" id="CHEBI:18420"/>
        <label>1</label>
    </ligand>
</feature>
<evidence type="ECO:0000313" key="7">
    <source>
        <dbReference type="Proteomes" id="UP000276901"/>
    </source>
</evidence>
<feature type="binding site" evidence="2">
    <location>
        <position position="261"/>
    </location>
    <ligand>
        <name>substrate</name>
    </ligand>
</feature>
<dbReference type="PANTHER" id="PTHR30270:SF0">
    <property type="entry name" value="THIAMINE-MONOPHOSPHATE KINASE"/>
    <property type="match status" value="1"/>
</dbReference>
<comment type="catalytic activity">
    <reaction evidence="2">
        <text>thiamine phosphate + ATP = thiamine diphosphate + ADP</text>
        <dbReference type="Rhea" id="RHEA:15913"/>
        <dbReference type="ChEBI" id="CHEBI:30616"/>
        <dbReference type="ChEBI" id="CHEBI:37575"/>
        <dbReference type="ChEBI" id="CHEBI:58937"/>
        <dbReference type="ChEBI" id="CHEBI:456216"/>
        <dbReference type="EC" id="2.7.4.16"/>
    </reaction>
</comment>
<comment type="similarity">
    <text evidence="2">Belongs to the thiamine-monophosphate kinase family.</text>
</comment>
<feature type="binding site" evidence="2">
    <location>
        <position position="121"/>
    </location>
    <ligand>
        <name>Mg(2+)</name>
        <dbReference type="ChEBI" id="CHEBI:18420"/>
        <label>1</label>
    </ligand>
</feature>
<dbReference type="PIRSF" id="PIRSF005303">
    <property type="entry name" value="Thiam_monoph_kin"/>
    <property type="match status" value="1"/>
</dbReference>
<comment type="caution">
    <text evidence="2">Lacks conserved residue(s) required for the propagation of feature annotation.</text>
</comment>
<dbReference type="EMBL" id="CP015029">
    <property type="protein sequence ID" value="QIM65731.1"/>
    <property type="molecule type" value="Genomic_DNA"/>
</dbReference>
<feature type="binding site" evidence="2">
    <location>
        <position position="74"/>
    </location>
    <ligand>
        <name>Mg(2+)</name>
        <dbReference type="ChEBI" id="CHEBI:18420"/>
        <label>4</label>
    </ligand>
</feature>
<dbReference type="EC" id="2.7.4.16" evidence="2"/>
<keyword evidence="2 5" id="KW-0418">Kinase</keyword>
<reference evidence="6 7" key="2">
    <citation type="submission" date="2018-11" db="EMBL/GenBank/DDBJ databases">
        <title>Genomic Encyclopedia of Type Strains, Phase IV (KMG-IV): sequencing the most valuable type-strain genomes for metagenomic binning, comparative biology and taxonomic classification.</title>
        <authorList>
            <person name="Goeker M."/>
        </authorList>
    </citation>
    <scope>NUCLEOTIDE SEQUENCE [LARGE SCALE GENOMIC DNA]</scope>
    <source>
        <strain evidence="6 7">DSM 25797</strain>
    </source>
</reference>
<sequence>MGEFDLITQYFSQHKRLDRPDILQSVGDDCAVTAIEANQQLAITTDTLVCGTHFLENIAPAQLAHKTVAVNLSDLAAMGAKPTWVSLALTLPNVDHQWLAEFSRGLFEILQRYDVALIGGDTTKGHLSLTLTAQGVLTKDTGLFRHQAKVGDWIFVSGYLGDSAAGLDLLLNQAVVQNDHQRNLVERHLCPTPRIELGQLLTRFSRCAIDISDGLIADLGHILARSQCGAELWLEKLPLSHSLLAEYSQEQAEKFALTGGEDYELCFTIPTEQRDAFETAVKSLDIRCSCIGRITERSLTLLKKGEKVAMPSHIGFDHFNS</sequence>
<dbReference type="KEGG" id="fcl:A4G17_09855"/>
<comment type="pathway">
    <text evidence="2">Cofactor biosynthesis; thiamine diphosphate biosynthesis; thiamine diphosphate from thiamine phosphate: step 1/1.</text>
</comment>
<dbReference type="GO" id="GO:0000287">
    <property type="term" value="F:magnesium ion binding"/>
    <property type="evidence" value="ECO:0007669"/>
    <property type="project" value="UniProtKB-UniRule"/>
</dbReference>
<feature type="binding site" evidence="2">
    <location>
        <position position="53"/>
    </location>
    <ligand>
        <name>substrate</name>
    </ligand>
</feature>
<dbReference type="EMBL" id="RKQT01000001">
    <property type="protein sequence ID" value="RPE95808.1"/>
    <property type="molecule type" value="Genomic_DNA"/>
</dbReference>
<dbReference type="AlphaFoldDB" id="A0AAE7C2V2"/>
<feature type="binding site" evidence="2">
    <location>
        <begin position="120"/>
        <end position="121"/>
    </location>
    <ligand>
        <name>ATP</name>
        <dbReference type="ChEBI" id="CHEBI:30616"/>
    </ligand>
</feature>
<dbReference type="InterPro" id="IPR006283">
    <property type="entry name" value="ThiL-like"/>
</dbReference>
<name>A0AAE7C2V2_9PAST</name>
<feature type="binding site" evidence="2">
    <location>
        <position position="29"/>
    </location>
    <ligand>
        <name>Mg(2+)</name>
        <dbReference type="ChEBI" id="CHEBI:18420"/>
        <label>3</label>
    </ligand>
</feature>
<keyword evidence="2" id="KW-0808">Transferase</keyword>
<dbReference type="Proteomes" id="UP000276901">
    <property type="component" value="Unassembled WGS sequence"/>
</dbReference>
<dbReference type="RefSeq" id="WP_123955742.1">
    <property type="nucleotide sequence ID" value="NZ_CP015029.1"/>
</dbReference>
<dbReference type="GO" id="GO:0009229">
    <property type="term" value="P:thiamine diphosphate biosynthetic process"/>
    <property type="evidence" value="ECO:0007669"/>
    <property type="project" value="UniProtKB-UniRule"/>
</dbReference>
<dbReference type="InterPro" id="IPR016188">
    <property type="entry name" value="PurM-like_N"/>
</dbReference>
<dbReference type="InterPro" id="IPR036676">
    <property type="entry name" value="PurM-like_C_sf"/>
</dbReference>
<dbReference type="InterPro" id="IPR010918">
    <property type="entry name" value="PurM-like_C_dom"/>
</dbReference>
<feature type="binding site" evidence="2">
    <location>
        <position position="210"/>
    </location>
    <ligand>
        <name>Mg(2+)</name>
        <dbReference type="ChEBI" id="CHEBI:18420"/>
        <label>3</label>
    </ligand>
</feature>
<organism evidence="5 8">
    <name type="scientific">Frederiksenia canicola</name>
    <dbReference type="NCBI Taxonomy" id="123824"/>
    <lineage>
        <taxon>Bacteria</taxon>
        <taxon>Pseudomonadati</taxon>
        <taxon>Pseudomonadota</taxon>
        <taxon>Gammaproteobacteria</taxon>
        <taxon>Pasteurellales</taxon>
        <taxon>Pasteurellaceae</taxon>
        <taxon>Frederiksenia</taxon>
    </lineage>
</organism>
<reference evidence="5 8" key="1">
    <citation type="submission" date="2016-03" db="EMBL/GenBank/DDBJ databases">
        <authorList>
            <person name="Hansen M.J."/>
            <person name="Bojesen A.M."/>
            <person name="Planet P."/>
        </authorList>
    </citation>
    <scope>NUCLEOTIDE SEQUENCE [LARGE SCALE GENOMIC DNA]</scope>
    <source>
        <strain evidence="5 8">HPA 21</strain>
    </source>
</reference>
<evidence type="ECO:0000259" key="3">
    <source>
        <dbReference type="Pfam" id="PF00586"/>
    </source>
</evidence>
<dbReference type="NCBIfam" id="TIGR01379">
    <property type="entry name" value="thiL"/>
    <property type="match status" value="1"/>
</dbReference>
<feature type="binding site" evidence="2">
    <location>
        <position position="46"/>
    </location>
    <ligand>
        <name>Mg(2+)</name>
        <dbReference type="ChEBI" id="CHEBI:18420"/>
        <label>1</label>
    </ligand>
</feature>
<dbReference type="Proteomes" id="UP000502287">
    <property type="component" value="Chromosome"/>
</dbReference>
<gene>
    <name evidence="2" type="primary">thiL</name>
    <name evidence="5" type="ORF">A4G17_09855</name>
    <name evidence="6" type="ORF">EDC49_0184</name>
</gene>
<feature type="binding site" evidence="2">
    <location>
        <position position="212"/>
    </location>
    <ligand>
        <name>ATP</name>
        <dbReference type="ChEBI" id="CHEBI:30616"/>
    </ligand>
</feature>
<keyword evidence="2" id="KW-0547">Nucleotide-binding</keyword>
<feature type="binding site" evidence="2">
    <location>
        <position position="213"/>
    </location>
    <ligand>
        <name>Mg(2+)</name>
        <dbReference type="ChEBI" id="CHEBI:18420"/>
        <label>5</label>
    </ligand>
</feature>
<comment type="miscellaneous">
    <text evidence="2">Reaction mechanism of ThiL seems to utilize a direct, inline transfer of the gamma-phosphate of ATP to TMP rather than a phosphorylated enzyme intermediate.</text>
</comment>
<dbReference type="SUPFAM" id="SSF56042">
    <property type="entry name" value="PurM C-terminal domain-like"/>
    <property type="match status" value="1"/>
</dbReference>
<proteinExistence type="inferred from homology"/>
<dbReference type="PANTHER" id="PTHR30270">
    <property type="entry name" value="THIAMINE-MONOPHOSPHATE KINASE"/>
    <property type="match status" value="1"/>
</dbReference>
<dbReference type="Gene3D" id="3.90.650.10">
    <property type="entry name" value="PurM-like C-terminal domain"/>
    <property type="match status" value="1"/>
</dbReference>
<dbReference type="Pfam" id="PF02769">
    <property type="entry name" value="AIRS_C"/>
    <property type="match status" value="1"/>
</dbReference>
<accession>A0AAE7C2V2</accession>
<evidence type="ECO:0000313" key="6">
    <source>
        <dbReference type="EMBL" id="RPE95808.1"/>
    </source>
</evidence>
<dbReference type="GO" id="GO:0005524">
    <property type="term" value="F:ATP binding"/>
    <property type="evidence" value="ECO:0007669"/>
    <property type="project" value="UniProtKB-UniRule"/>
</dbReference>
<evidence type="ECO:0000259" key="4">
    <source>
        <dbReference type="Pfam" id="PF02769"/>
    </source>
</evidence>
<keyword evidence="2" id="KW-0067">ATP-binding</keyword>
<dbReference type="GO" id="GO:0009228">
    <property type="term" value="P:thiamine biosynthetic process"/>
    <property type="evidence" value="ECO:0007669"/>
    <property type="project" value="UniProtKB-KW"/>
</dbReference>
<keyword evidence="2" id="KW-0460">Magnesium</keyword>
<keyword evidence="1 2" id="KW-0784">Thiamine biosynthesis</keyword>
<feature type="binding site" evidence="2">
    <location>
        <position position="29"/>
    </location>
    <ligand>
        <name>Mg(2+)</name>
        <dbReference type="ChEBI" id="CHEBI:18420"/>
        <label>4</label>
    </ligand>
</feature>
<dbReference type="SUPFAM" id="SSF55326">
    <property type="entry name" value="PurM N-terminal domain-like"/>
    <property type="match status" value="1"/>
</dbReference>
<keyword evidence="2" id="KW-0479">Metal-binding</keyword>
<keyword evidence="7" id="KW-1185">Reference proteome</keyword>
<feature type="domain" description="PurM-like C-terminal" evidence="4">
    <location>
        <begin position="149"/>
        <end position="298"/>
    </location>
</feature>
<evidence type="ECO:0000256" key="1">
    <source>
        <dbReference type="ARBA" id="ARBA00022977"/>
    </source>
</evidence>
<evidence type="ECO:0000256" key="2">
    <source>
        <dbReference type="HAMAP-Rule" id="MF_02128"/>
    </source>
</evidence>
<dbReference type="InterPro" id="IPR036921">
    <property type="entry name" value="PurM-like_N_sf"/>
</dbReference>
<feature type="binding site" evidence="2">
    <location>
        <position position="46"/>
    </location>
    <ligand>
        <name>Mg(2+)</name>
        <dbReference type="ChEBI" id="CHEBI:18420"/>
        <label>2</label>
    </ligand>
</feature>
<feature type="domain" description="PurM-like N-terminal" evidence="3">
    <location>
        <begin position="27"/>
        <end position="136"/>
    </location>
</feature>
<feature type="binding site" evidence="2">
    <location>
        <position position="44"/>
    </location>
    <ligand>
        <name>Mg(2+)</name>
        <dbReference type="ChEBI" id="CHEBI:18420"/>
        <label>4</label>
    </ligand>
</feature>
<feature type="binding site" evidence="2">
    <location>
        <position position="316"/>
    </location>
    <ligand>
        <name>substrate</name>
    </ligand>
</feature>
<feature type="binding site" evidence="2">
    <location>
        <position position="74"/>
    </location>
    <ligand>
        <name>Mg(2+)</name>
        <dbReference type="ChEBI" id="CHEBI:18420"/>
        <label>2</label>
    </ligand>
</feature>
<evidence type="ECO:0000313" key="8">
    <source>
        <dbReference type="Proteomes" id="UP000502287"/>
    </source>
</evidence>
<comment type="function">
    <text evidence="2">Catalyzes the ATP-dependent phosphorylation of thiamine-monophosphate (TMP) to form thiamine-pyrophosphate (TPP), the active form of vitamin B1.</text>
</comment>
<dbReference type="HAMAP" id="MF_02128">
    <property type="entry name" value="TMP_kinase"/>
    <property type="match status" value="1"/>
</dbReference>
<dbReference type="GO" id="GO:0009030">
    <property type="term" value="F:thiamine-phosphate kinase activity"/>
    <property type="evidence" value="ECO:0007669"/>
    <property type="project" value="UniProtKB-UniRule"/>
</dbReference>
<dbReference type="Pfam" id="PF00586">
    <property type="entry name" value="AIRS"/>
    <property type="match status" value="1"/>
</dbReference>
<dbReference type="Gene3D" id="3.30.1330.10">
    <property type="entry name" value="PurM-like, N-terminal domain"/>
    <property type="match status" value="1"/>
</dbReference>